<evidence type="ECO:0000313" key="3">
    <source>
        <dbReference type="EMBL" id="KXN66243.1"/>
    </source>
</evidence>
<dbReference type="PANTHER" id="PTHR14950:SF37">
    <property type="entry name" value="ENDORIBONUCLEASE DICER"/>
    <property type="match status" value="1"/>
</dbReference>
<reference evidence="3 4" key="1">
    <citation type="journal article" date="2015" name="Genome Biol. Evol.">
        <title>Phylogenomic analyses indicate that early fungi evolved digesting cell walls of algal ancestors of land plants.</title>
        <authorList>
            <person name="Chang Y."/>
            <person name="Wang S."/>
            <person name="Sekimoto S."/>
            <person name="Aerts A.L."/>
            <person name="Choi C."/>
            <person name="Clum A."/>
            <person name="LaButti K.M."/>
            <person name="Lindquist E.A."/>
            <person name="Yee Ngan C."/>
            <person name="Ohm R.A."/>
            <person name="Salamov A.A."/>
            <person name="Grigoriev I.V."/>
            <person name="Spatafora J.W."/>
            <person name="Berbee M.L."/>
        </authorList>
    </citation>
    <scope>NUCLEOTIDE SEQUENCE [LARGE SCALE GENOMIC DNA]</scope>
    <source>
        <strain evidence="3 4">NRRL 28638</strain>
    </source>
</reference>
<gene>
    <name evidence="3" type="ORF">CONCODRAFT_61788</name>
</gene>
<dbReference type="GO" id="GO:0004525">
    <property type="term" value="F:ribonuclease III activity"/>
    <property type="evidence" value="ECO:0007669"/>
    <property type="project" value="InterPro"/>
</dbReference>
<evidence type="ECO:0000313" key="4">
    <source>
        <dbReference type="Proteomes" id="UP000070444"/>
    </source>
</evidence>
<feature type="domain" description="RNase III" evidence="2">
    <location>
        <begin position="214"/>
        <end position="351"/>
    </location>
</feature>
<dbReference type="PANTHER" id="PTHR14950">
    <property type="entry name" value="DICER-RELATED"/>
    <property type="match status" value="1"/>
</dbReference>
<dbReference type="OrthoDB" id="416741at2759"/>
<dbReference type="Pfam" id="PF00636">
    <property type="entry name" value="Ribonuclease_3"/>
    <property type="match status" value="1"/>
</dbReference>
<dbReference type="InterPro" id="IPR000999">
    <property type="entry name" value="RNase_III_dom"/>
</dbReference>
<dbReference type="SUPFAM" id="SSF69065">
    <property type="entry name" value="RNase III domain-like"/>
    <property type="match status" value="2"/>
</dbReference>
<dbReference type="SMART" id="SM00535">
    <property type="entry name" value="RIBOc"/>
    <property type="match status" value="2"/>
</dbReference>
<dbReference type="Proteomes" id="UP000070444">
    <property type="component" value="Unassembled WGS sequence"/>
</dbReference>
<feature type="domain" description="RNase III" evidence="2">
    <location>
        <begin position="24"/>
        <end position="169"/>
    </location>
</feature>
<organism evidence="3 4">
    <name type="scientific">Conidiobolus coronatus (strain ATCC 28846 / CBS 209.66 / NRRL 28638)</name>
    <name type="common">Delacroixia coronata</name>
    <dbReference type="NCBI Taxonomy" id="796925"/>
    <lineage>
        <taxon>Eukaryota</taxon>
        <taxon>Fungi</taxon>
        <taxon>Fungi incertae sedis</taxon>
        <taxon>Zoopagomycota</taxon>
        <taxon>Entomophthoromycotina</taxon>
        <taxon>Entomophthoromycetes</taxon>
        <taxon>Entomophthorales</taxon>
        <taxon>Ancylistaceae</taxon>
        <taxon>Conidiobolus</taxon>
    </lineage>
</organism>
<keyword evidence="1" id="KW-0378">Hydrolase</keyword>
<dbReference type="Pfam" id="PF14622">
    <property type="entry name" value="Ribonucleas_3_3"/>
    <property type="match status" value="1"/>
</dbReference>
<accession>A0A137NTX2</accession>
<sequence length="461" mass="52911">MPYYTIKSLKTLQIIPAILHSTYHAMLISEVKALLDEPKIDLQQLLIAFTDPSAKMDYNNLKLSQLGAAFINFAITLIVYCSYPKASESELHNRRVHILKNSIIFYNEYIYELSSYINTTSQNSVNSYYQSILNNMTNRQDIKLMQRSSESTLTKNIKAIVGACVNTQGIDKEELGFNIMGKLMYTILTEYKDFKKVCKNELRSGDISDLKSQIDSVECIIGYKFTNKHLLIQALTHKSYISKITDSYERLEFLGDKVLEYMLCQYLYNNYGELSPKNFAKIKQICATNKVLFELCIKSGLNEYIISDISMSKRLKKSLSNTKYQQITHKYNKVCSDIIESITGALFIDSEFNNNTVYKFIDKLLGPIINQYVAYEHGSEYTNQALNRLKLSKCKKCNVIFDLVKNSEIPEIKSRTRYIIHNKVVSESQCDCSAESSYKAALSFIDQINANNRLITELCNC</sequence>
<dbReference type="AlphaFoldDB" id="A0A137NTX2"/>
<keyword evidence="4" id="KW-1185">Reference proteome</keyword>
<dbReference type="GO" id="GO:0006396">
    <property type="term" value="P:RNA processing"/>
    <property type="evidence" value="ECO:0007669"/>
    <property type="project" value="InterPro"/>
</dbReference>
<dbReference type="PROSITE" id="PS50142">
    <property type="entry name" value="RNASE_3_2"/>
    <property type="match status" value="2"/>
</dbReference>
<dbReference type="STRING" id="796925.A0A137NTX2"/>
<evidence type="ECO:0000259" key="2">
    <source>
        <dbReference type="PROSITE" id="PS50142"/>
    </source>
</evidence>
<dbReference type="Gene3D" id="1.10.1520.10">
    <property type="entry name" value="Ribonuclease III domain"/>
    <property type="match status" value="2"/>
</dbReference>
<dbReference type="InterPro" id="IPR036389">
    <property type="entry name" value="RNase_III_sf"/>
</dbReference>
<evidence type="ECO:0000256" key="1">
    <source>
        <dbReference type="ARBA" id="ARBA00022801"/>
    </source>
</evidence>
<name>A0A137NTX2_CONC2</name>
<dbReference type="CDD" id="cd00593">
    <property type="entry name" value="RIBOc"/>
    <property type="match status" value="1"/>
</dbReference>
<dbReference type="OMA" id="EDKIGYR"/>
<dbReference type="EMBL" id="KQ964750">
    <property type="protein sequence ID" value="KXN66243.1"/>
    <property type="molecule type" value="Genomic_DNA"/>
</dbReference>
<proteinExistence type="predicted"/>
<protein>
    <submittedName>
        <fullName evidence="3">Ribonuclease III</fullName>
    </submittedName>
</protein>